<keyword evidence="1" id="KW-0472">Membrane</keyword>
<protein>
    <recommendedName>
        <fullName evidence="2">CAAX prenyl protease 2/Lysostaphin resistance protein A-like domain-containing protein</fullName>
    </recommendedName>
</protein>
<feature type="transmembrane region" description="Helical" evidence="1">
    <location>
        <begin position="125"/>
        <end position="145"/>
    </location>
</feature>
<keyword evidence="4" id="KW-1185">Reference proteome</keyword>
<dbReference type="PANTHER" id="PTHR43592:SF15">
    <property type="entry name" value="CAAX AMINO TERMINAL PROTEASE FAMILY PROTEIN"/>
    <property type="match status" value="1"/>
</dbReference>
<dbReference type="OrthoDB" id="8607342at2"/>
<dbReference type="Proteomes" id="UP000067683">
    <property type="component" value="Chromosome"/>
</dbReference>
<keyword evidence="1" id="KW-0812">Transmembrane</keyword>
<reference evidence="3" key="1">
    <citation type="submission" date="2016-01" db="EMBL/GenBank/DDBJ databases">
        <title>Complete genome of Planococcus rifietoensis type strain M8.</title>
        <authorList>
            <person name="See-Too W.S."/>
        </authorList>
    </citation>
    <scope>NUCLEOTIDE SEQUENCE [LARGE SCALE GENOMIC DNA]</scope>
    <source>
        <strain evidence="3">M8</strain>
    </source>
</reference>
<dbReference type="AlphaFoldDB" id="A0A0U2ZGE9"/>
<feature type="transmembrane region" description="Helical" evidence="1">
    <location>
        <begin position="37"/>
        <end position="56"/>
    </location>
</feature>
<feature type="transmembrane region" description="Helical" evidence="1">
    <location>
        <begin position="9"/>
        <end position="31"/>
    </location>
</feature>
<gene>
    <name evidence="3" type="ORF">AUC31_07020</name>
</gene>
<dbReference type="GO" id="GO:0004175">
    <property type="term" value="F:endopeptidase activity"/>
    <property type="evidence" value="ECO:0007669"/>
    <property type="project" value="UniProtKB-ARBA"/>
</dbReference>
<accession>A0A0U2ZGE9</accession>
<dbReference type="RefSeq" id="WP_058381700.1">
    <property type="nucleotide sequence ID" value="NZ_CP013659.2"/>
</dbReference>
<feature type="transmembrane region" description="Helical" evidence="1">
    <location>
        <begin position="181"/>
        <end position="203"/>
    </location>
</feature>
<sequence length="284" mass="31988">MFAEMKSRYLILFTILGVIATLIIFMLIGADPVTTEIAVQIAFYIVVPYFFFHYYWSKNPDFSLSEVLTTKGVKPWLPGITGMVLVSIAFSLTMFWLQLAILYPAFPWLAEFLLTPVETPGGVGYEYFMLLTLVILAPIVEEFVFRGVFLTRIAAKTSMWGGILISSLMFGVLHLDFVGSFLFGIIASLLYLRTGNLLLPIFFHMLNNALAALSIYVPIHEFFAIDWFIVNTAADIEAKAFANIIVLIISTLLTAWIIYRLTKGLKDTKQKHEIAEPLSQSETP</sequence>
<keyword evidence="1" id="KW-1133">Transmembrane helix</keyword>
<evidence type="ECO:0000259" key="2">
    <source>
        <dbReference type="Pfam" id="PF02517"/>
    </source>
</evidence>
<dbReference type="STRING" id="200991.AUC31_07020"/>
<organism evidence="3 4">
    <name type="scientific">Planococcus rifietoensis</name>
    <dbReference type="NCBI Taxonomy" id="200991"/>
    <lineage>
        <taxon>Bacteria</taxon>
        <taxon>Bacillati</taxon>
        <taxon>Bacillota</taxon>
        <taxon>Bacilli</taxon>
        <taxon>Bacillales</taxon>
        <taxon>Caryophanaceae</taxon>
        <taxon>Planococcus</taxon>
    </lineage>
</organism>
<dbReference type="PANTHER" id="PTHR43592">
    <property type="entry name" value="CAAX AMINO TERMINAL PROTEASE"/>
    <property type="match status" value="1"/>
</dbReference>
<proteinExistence type="predicted"/>
<dbReference type="Pfam" id="PF02517">
    <property type="entry name" value="Rce1-like"/>
    <property type="match status" value="1"/>
</dbReference>
<feature type="transmembrane region" description="Helical" evidence="1">
    <location>
        <begin position="241"/>
        <end position="261"/>
    </location>
</feature>
<name>A0A0U2ZGE9_9BACL</name>
<feature type="domain" description="CAAX prenyl protease 2/Lysostaphin resistance protein A-like" evidence="2">
    <location>
        <begin position="127"/>
        <end position="210"/>
    </location>
</feature>
<evidence type="ECO:0000313" key="3">
    <source>
        <dbReference type="EMBL" id="ALS74993.1"/>
    </source>
</evidence>
<dbReference type="EMBL" id="CP013659">
    <property type="protein sequence ID" value="ALS74993.1"/>
    <property type="molecule type" value="Genomic_DNA"/>
</dbReference>
<dbReference type="GO" id="GO:0080120">
    <property type="term" value="P:CAAX-box protein maturation"/>
    <property type="evidence" value="ECO:0007669"/>
    <property type="project" value="UniProtKB-ARBA"/>
</dbReference>
<feature type="transmembrane region" description="Helical" evidence="1">
    <location>
        <begin position="76"/>
        <end position="105"/>
    </location>
</feature>
<dbReference type="InterPro" id="IPR003675">
    <property type="entry name" value="Rce1/LyrA-like_dom"/>
</dbReference>
<evidence type="ECO:0000256" key="1">
    <source>
        <dbReference type="SAM" id="Phobius"/>
    </source>
</evidence>
<evidence type="ECO:0000313" key="4">
    <source>
        <dbReference type="Proteomes" id="UP000067683"/>
    </source>
</evidence>
<dbReference type="KEGG" id="prt:AUC31_07020"/>